<dbReference type="Pfam" id="PF00096">
    <property type="entry name" value="zf-C2H2"/>
    <property type="match status" value="1"/>
</dbReference>
<dbReference type="STRING" id="407821.A0A087TBM7"/>
<evidence type="ECO:0000256" key="1">
    <source>
        <dbReference type="ARBA" id="ARBA00004123"/>
    </source>
</evidence>
<comment type="subcellular location">
    <subcellularLocation>
        <location evidence="1">Nucleus</location>
    </subcellularLocation>
</comment>
<dbReference type="Gene3D" id="3.30.160.60">
    <property type="entry name" value="Classic Zinc Finger"/>
    <property type="match status" value="1"/>
</dbReference>
<dbReference type="FunFam" id="3.30.160.60:FF:001450">
    <property type="entry name" value="zinc finger protein 774"/>
    <property type="match status" value="1"/>
</dbReference>
<evidence type="ECO:0000313" key="10">
    <source>
        <dbReference type="EMBL" id="KFM62516.1"/>
    </source>
</evidence>
<keyword evidence="11" id="KW-1185">Reference proteome</keyword>
<name>A0A087TBM7_STEMI</name>
<keyword evidence="3" id="KW-0677">Repeat</keyword>
<dbReference type="OrthoDB" id="6437394at2759"/>
<dbReference type="SUPFAM" id="SSF57667">
    <property type="entry name" value="beta-beta-alpha zinc fingers"/>
    <property type="match status" value="1"/>
</dbReference>
<keyword evidence="6" id="KW-0238">DNA-binding</keyword>
<gene>
    <name evidence="10" type="ORF">X975_04092</name>
</gene>
<feature type="non-terminal residue" evidence="10">
    <location>
        <position position="63"/>
    </location>
</feature>
<dbReference type="Proteomes" id="UP000054359">
    <property type="component" value="Unassembled WGS sequence"/>
</dbReference>
<evidence type="ECO:0000259" key="9">
    <source>
        <dbReference type="PROSITE" id="PS50157"/>
    </source>
</evidence>
<keyword evidence="4 8" id="KW-0863">Zinc-finger</keyword>
<keyword evidence="7" id="KW-0539">Nucleus</keyword>
<proteinExistence type="predicted"/>
<dbReference type="GO" id="GO:0008270">
    <property type="term" value="F:zinc ion binding"/>
    <property type="evidence" value="ECO:0007669"/>
    <property type="project" value="UniProtKB-KW"/>
</dbReference>
<dbReference type="GO" id="GO:0000981">
    <property type="term" value="F:DNA-binding transcription factor activity, RNA polymerase II-specific"/>
    <property type="evidence" value="ECO:0007669"/>
    <property type="project" value="TreeGrafter"/>
</dbReference>
<reference evidence="10 11" key="1">
    <citation type="submission" date="2013-11" db="EMBL/GenBank/DDBJ databases">
        <title>Genome sequencing of Stegodyphus mimosarum.</title>
        <authorList>
            <person name="Bechsgaard J."/>
        </authorList>
    </citation>
    <scope>NUCLEOTIDE SEQUENCE [LARGE SCALE GENOMIC DNA]</scope>
</reference>
<evidence type="ECO:0000256" key="7">
    <source>
        <dbReference type="ARBA" id="ARBA00023242"/>
    </source>
</evidence>
<organism evidence="10 11">
    <name type="scientific">Stegodyphus mimosarum</name>
    <name type="common">African social velvet spider</name>
    <dbReference type="NCBI Taxonomy" id="407821"/>
    <lineage>
        <taxon>Eukaryota</taxon>
        <taxon>Metazoa</taxon>
        <taxon>Ecdysozoa</taxon>
        <taxon>Arthropoda</taxon>
        <taxon>Chelicerata</taxon>
        <taxon>Arachnida</taxon>
        <taxon>Araneae</taxon>
        <taxon>Araneomorphae</taxon>
        <taxon>Entelegynae</taxon>
        <taxon>Eresoidea</taxon>
        <taxon>Eresidae</taxon>
        <taxon>Stegodyphus</taxon>
    </lineage>
</organism>
<accession>A0A087TBM7</accession>
<dbReference type="SMART" id="SM00355">
    <property type="entry name" value="ZnF_C2H2"/>
    <property type="match status" value="1"/>
</dbReference>
<keyword evidence="5" id="KW-0862">Zinc</keyword>
<dbReference type="PROSITE" id="PS00028">
    <property type="entry name" value="ZINC_FINGER_C2H2_1"/>
    <property type="match status" value="1"/>
</dbReference>
<dbReference type="InterPro" id="IPR036236">
    <property type="entry name" value="Znf_C2H2_sf"/>
</dbReference>
<protein>
    <submittedName>
        <fullName evidence="10">Zinc finger and BTB domain-containing protein 20</fullName>
    </submittedName>
</protein>
<evidence type="ECO:0000256" key="4">
    <source>
        <dbReference type="ARBA" id="ARBA00022771"/>
    </source>
</evidence>
<feature type="domain" description="C2H2-type" evidence="9">
    <location>
        <begin position="38"/>
        <end position="63"/>
    </location>
</feature>
<dbReference type="GO" id="GO:0000978">
    <property type="term" value="F:RNA polymerase II cis-regulatory region sequence-specific DNA binding"/>
    <property type="evidence" value="ECO:0007669"/>
    <property type="project" value="TreeGrafter"/>
</dbReference>
<dbReference type="InterPro" id="IPR013087">
    <property type="entry name" value="Znf_C2H2_type"/>
</dbReference>
<evidence type="ECO:0000313" key="11">
    <source>
        <dbReference type="Proteomes" id="UP000054359"/>
    </source>
</evidence>
<dbReference type="PANTHER" id="PTHR14003:SF19">
    <property type="entry name" value="YY2 TRANSCRIPTION FACTOR"/>
    <property type="match status" value="1"/>
</dbReference>
<evidence type="ECO:0000256" key="2">
    <source>
        <dbReference type="ARBA" id="ARBA00022723"/>
    </source>
</evidence>
<dbReference type="AlphaFoldDB" id="A0A087TBM7"/>
<dbReference type="GO" id="GO:0000785">
    <property type="term" value="C:chromatin"/>
    <property type="evidence" value="ECO:0007669"/>
    <property type="project" value="TreeGrafter"/>
</dbReference>
<evidence type="ECO:0000256" key="6">
    <source>
        <dbReference type="ARBA" id="ARBA00023125"/>
    </source>
</evidence>
<dbReference type="GO" id="GO:0031519">
    <property type="term" value="C:PcG protein complex"/>
    <property type="evidence" value="ECO:0007669"/>
    <property type="project" value="TreeGrafter"/>
</dbReference>
<dbReference type="GO" id="GO:0005667">
    <property type="term" value="C:transcription regulator complex"/>
    <property type="evidence" value="ECO:0007669"/>
    <property type="project" value="TreeGrafter"/>
</dbReference>
<evidence type="ECO:0000256" key="5">
    <source>
        <dbReference type="ARBA" id="ARBA00022833"/>
    </source>
</evidence>
<dbReference type="PROSITE" id="PS50157">
    <property type="entry name" value="ZINC_FINGER_C2H2_2"/>
    <property type="match status" value="1"/>
</dbReference>
<keyword evidence="2" id="KW-0479">Metal-binding</keyword>
<dbReference type="PANTHER" id="PTHR14003">
    <property type="entry name" value="TRANSCRIPTIONAL REPRESSOR PROTEIN YY"/>
    <property type="match status" value="1"/>
</dbReference>
<sequence>MYTFTGEKLHVLGVRNQSFRKKDNIKEHLLLQSGKRFHVCEVCKKSFSQKKSLNRHLLIHTGE</sequence>
<dbReference type="EMBL" id="KK114467">
    <property type="protein sequence ID" value="KFM62516.1"/>
    <property type="molecule type" value="Genomic_DNA"/>
</dbReference>
<evidence type="ECO:0000256" key="3">
    <source>
        <dbReference type="ARBA" id="ARBA00022737"/>
    </source>
</evidence>
<evidence type="ECO:0000256" key="8">
    <source>
        <dbReference type="PROSITE-ProRule" id="PRU00042"/>
    </source>
</evidence>